<accession>A0ABQ7JPQ3</accession>
<reference evidence="2 3" key="1">
    <citation type="journal article" date="2020" name="Fungal Divers.">
        <title>Resolving the Mortierellaceae phylogeny through synthesis of multi-gene phylogenetics and phylogenomics.</title>
        <authorList>
            <person name="Vandepol N."/>
            <person name="Liber J."/>
            <person name="Desiro A."/>
            <person name="Na H."/>
            <person name="Kennedy M."/>
            <person name="Barry K."/>
            <person name="Grigoriev I.V."/>
            <person name="Miller A.N."/>
            <person name="O'Donnell K."/>
            <person name="Stajich J.E."/>
            <person name="Bonito G."/>
        </authorList>
    </citation>
    <scope>NUCLEOTIDE SEQUENCE [LARGE SCALE GENOMIC DNA]</scope>
    <source>
        <strain evidence="2 3">AD045</strain>
    </source>
</reference>
<dbReference type="Proteomes" id="UP001194696">
    <property type="component" value="Unassembled WGS sequence"/>
</dbReference>
<keyword evidence="1" id="KW-0732">Signal</keyword>
<dbReference type="Pfam" id="PF08757">
    <property type="entry name" value="CotH"/>
    <property type="match status" value="1"/>
</dbReference>
<evidence type="ECO:0000256" key="1">
    <source>
        <dbReference type="SAM" id="SignalP"/>
    </source>
</evidence>
<name>A0ABQ7JPQ3_9FUNG</name>
<keyword evidence="3" id="KW-1185">Reference proteome</keyword>
<comment type="caution">
    <text evidence="2">The sequence shown here is derived from an EMBL/GenBank/DDBJ whole genome shotgun (WGS) entry which is preliminary data.</text>
</comment>
<sequence>MRSFIIPGLLALVASSALADVVYNVIGYPDTDKGAFGVMINNKLTPLTTTDATFPLWSANVVGANPSSGYRYVKLNEQGTVVDKEKFLRRITTVKARVTPNEFYQRLNTFASFPSLPQIYPSVRPKSSKAFDDTQIATIHLTADPAIFADMVANPLDDTRKAIKAQFRFINADTVYSAAEVKVKVSGHGSRKFKKLSLRIKFDDDKGETFFDRPIIKLRSQSSEPTFIREKLYIDTLNAVGARTTQAAWVRVYVNNKPFGFHLLVEDIETPFIRTTFHGGSAEPKDLGSLYQMGSHVIGEEGTMIYNGTLTSGYNPEVYSNKNLGANTKDEPIAQFAAFMKDLQDYDPAMAGGLKFWNARLDVDQFLKSMALEYLTGAWDGSWWKGNNYFMYFNPTQARWQFIPTDFDSTFSGGINLADVAVPYKQFAASRMRRKGKDHPLVTKLILKNKETIKEFEKILKTTVEKVFNNAVLDPRIAAYEKFIEAEAAWDFSLDRSKNPGKDPKYTITTFHDSLNGPVTGISYGVKPWINYRATDVPKQIK</sequence>
<feature type="chain" id="PRO_5045281462" evidence="1">
    <location>
        <begin position="20"/>
        <end position="542"/>
    </location>
</feature>
<protein>
    <submittedName>
        <fullName evidence="2">Uncharacterized protein</fullName>
    </submittedName>
</protein>
<dbReference type="EMBL" id="JAAAIM010001002">
    <property type="protein sequence ID" value="KAG0282784.1"/>
    <property type="molecule type" value="Genomic_DNA"/>
</dbReference>
<evidence type="ECO:0000313" key="3">
    <source>
        <dbReference type="Proteomes" id="UP001194696"/>
    </source>
</evidence>
<feature type="signal peptide" evidence="1">
    <location>
        <begin position="1"/>
        <end position="19"/>
    </location>
</feature>
<dbReference type="PANTHER" id="PTHR40050:SF1">
    <property type="entry name" value="INNER SPORE COAT PROTEIN H"/>
    <property type="match status" value="1"/>
</dbReference>
<dbReference type="InterPro" id="IPR014867">
    <property type="entry name" value="Spore_coat_CotH_CotH2/3/7"/>
</dbReference>
<evidence type="ECO:0000313" key="2">
    <source>
        <dbReference type="EMBL" id="KAG0282784.1"/>
    </source>
</evidence>
<dbReference type="PANTHER" id="PTHR40050">
    <property type="entry name" value="INNER SPORE COAT PROTEIN H"/>
    <property type="match status" value="1"/>
</dbReference>
<organism evidence="2 3">
    <name type="scientific">Linnemannia gamsii</name>
    <dbReference type="NCBI Taxonomy" id="64522"/>
    <lineage>
        <taxon>Eukaryota</taxon>
        <taxon>Fungi</taxon>
        <taxon>Fungi incertae sedis</taxon>
        <taxon>Mucoromycota</taxon>
        <taxon>Mortierellomycotina</taxon>
        <taxon>Mortierellomycetes</taxon>
        <taxon>Mortierellales</taxon>
        <taxon>Mortierellaceae</taxon>
        <taxon>Linnemannia</taxon>
    </lineage>
</organism>
<gene>
    <name evidence="2" type="ORF">BGZ96_000129</name>
</gene>
<proteinExistence type="predicted"/>